<dbReference type="PANTHER" id="PTHR10961">
    <property type="entry name" value="PEROXISOMAL SARCOSINE OXIDASE"/>
    <property type="match status" value="1"/>
</dbReference>
<organism evidence="6 7">
    <name type="scientific">Algicella marina</name>
    <dbReference type="NCBI Taxonomy" id="2683284"/>
    <lineage>
        <taxon>Bacteria</taxon>
        <taxon>Pseudomonadati</taxon>
        <taxon>Pseudomonadota</taxon>
        <taxon>Alphaproteobacteria</taxon>
        <taxon>Rhodobacterales</taxon>
        <taxon>Paracoccaceae</taxon>
        <taxon>Algicella</taxon>
    </lineage>
</organism>
<evidence type="ECO:0000256" key="2">
    <source>
        <dbReference type="ARBA" id="ARBA00022630"/>
    </source>
</evidence>
<dbReference type="InterPro" id="IPR036188">
    <property type="entry name" value="FAD/NAD-bd_sf"/>
</dbReference>
<dbReference type="Gene3D" id="3.30.9.10">
    <property type="entry name" value="D-Amino Acid Oxidase, subunit A, domain 2"/>
    <property type="match status" value="1"/>
</dbReference>
<dbReference type="PANTHER" id="PTHR10961:SF10">
    <property type="entry name" value="FAD DEPENDENT OXIDOREDUCTASE DOMAIN-CONTAINING PROTEIN"/>
    <property type="match status" value="1"/>
</dbReference>
<accession>A0A6P1T1L1</accession>
<evidence type="ECO:0000313" key="6">
    <source>
        <dbReference type="EMBL" id="QHQ35533.1"/>
    </source>
</evidence>
<dbReference type="Gene3D" id="3.50.50.60">
    <property type="entry name" value="FAD/NAD(P)-binding domain"/>
    <property type="match status" value="1"/>
</dbReference>
<evidence type="ECO:0000256" key="4">
    <source>
        <dbReference type="ARBA" id="ARBA00023002"/>
    </source>
</evidence>
<dbReference type="InterPro" id="IPR045170">
    <property type="entry name" value="MTOX"/>
</dbReference>
<keyword evidence="3" id="KW-0274">FAD</keyword>
<dbReference type="KEGG" id="amaq:GO499_10225"/>
<dbReference type="AlphaFoldDB" id="A0A6P1T1L1"/>
<evidence type="ECO:0000259" key="5">
    <source>
        <dbReference type="Pfam" id="PF01266"/>
    </source>
</evidence>
<dbReference type="SUPFAM" id="SSF54373">
    <property type="entry name" value="FAD-linked reductases, C-terminal domain"/>
    <property type="match status" value="1"/>
</dbReference>
<sequence length="378" mass="40799">MIDQPVRITIIGRGLIGSAAARHLAEAGHAVTLVGPLEGTTPGSHWDEGRITRKNATDPFWSEVSTRAIARYRELEAASGVRFFTETGAMMAGPAGDDFFRCALSTSSRHRDASQHLTFPVLRQRFPFFRFVAGTEALYEQQEAGHISPRALVAAQTHLAEKSGARLVPAAATGFHMTASVTTVTTTQGEIEGDQILVATGGLTDHLLPGPLGLRVYARTVALLEVSEDQAIRLKEMPSLVFRQPDEAEPYLLPPIRYPDGRIYLKIGGDPVDHLLTTRAEIHDWFATDGNPRVRDHLEVLVRRLMPELEIRSVSSAACMTTFSHSGKPIIGRLGPRLTVATAGNGAGAKCSDELGRLAACALLDQPDSLLSETGVPS</sequence>
<evidence type="ECO:0000256" key="3">
    <source>
        <dbReference type="ARBA" id="ARBA00022827"/>
    </source>
</evidence>
<dbReference type="SUPFAM" id="SSF51905">
    <property type="entry name" value="FAD/NAD(P)-binding domain"/>
    <property type="match status" value="1"/>
</dbReference>
<dbReference type="Pfam" id="PF01266">
    <property type="entry name" value="DAO"/>
    <property type="match status" value="1"/>
</dbReference>
<protein>
    <submittedName>
        <fullName evidence="6">FAD-dependent oxidoreductase</fullName>
    </submittedName>
</protein>
<keyword evidence="2" id="KW-0285">Flavoprotein</keyword>
<name>A0A6P1T1L1_9RHOB</name>
<dbReference type="RefSeq" id="WP_161862093.1">
    <property type="nucleotide sequence ID" value="NZ_CP046620.1"/>
</dbReference>
<dbReference type="GO" id="GO:0050660">
    <property type="term" value="F:flavin adenine dinucleotide binding"/>
    <property type="evidence" value="ECO:0007669"/>
    <property type="project" value="InterPro"/>
</dbReference>
<dbReference type="EMBL" id="CP046620">
    <property type="protein sequence ID" value="QHQ35533.1"/>
    <property type="molecule type" value="Genomic_DNA"/>
</dbReference>
<dbReference type="GO" id="GO:0008115">
    <property type="term" value="F:sarcosine oxidase activity"/>
    <property type="evidence" value="ECO:0007669"/>
    <property type="project" value="TreeGrafter"/>
</dbReference>
<evidence type="ECO:0000313" key="7">
    <source>
        <dbReference type="Proteomes" id="UP000464495"/>
    </source>
</evidence>
<dbReference type="Proteomes" id="UP000464495">
    <property type="component" value="Chromosome"/>
</dbReference>
<feature type="domain" description="FAD dependent oxidoreductase" evidence="5">
    <location>
        <begin position="7"/>
        <end position="360"/>
    </location>
</feature>
<comment type="cofactor">
    <cofactor evidence="1">
        <name>FAD</name>
        <dbReference type="ChEBI" id="CHEBI:57692"/>
    </cofactor>
</comment>
<dbReference type="InterPro" id="IPR006076">
    <property type="entry name" value="FAD-dep_OxRdtase"/>
</dbReference>
<proteinExistence type="predicted"/>
<keyword evidence="4" id="KW-0560">Oxidoreductase</keyword>
<evidence type="ECO:0000256" key="1">
    <source>
        <dbReference type="ARBA" id="ARBA00001974"/>
    </source>
</evidence>
<reference evidence="6 7" key="1">
    <citation type="submission" date="2019-12" db="EMBL/GenBank/DDBJ databases">
        <title>Complete genome sequence of Algicella marina strain 9Alg 56(T) isolated from the red alga Tichocarpus crinitus.</title>
        <authorList>
            <person name="Kim S.-G."/>
            <person name="Nedashkovskaya O.I."/>
        </authorList>
    </citation>
    <scope>NUCLEOTIDE SEQUENCE [LARGE SCALE GENOMIC DNA]</scope>
    <source>
        <strain evidence="6 7">9Alg 56</strain>
    </source>
</reference>
<keyword evidence="7" id="KW-1185">Reference proteome</keyword>
<gene>
    <name evidence="6" type="ORF">GO499_10225</name>
</gene>